<dbReference type="AlphaFoldDB" id="A0A263D355"/>
<dbReference type="GO" id="GO:0030170">
    <property type="term" value="F:pyridoxal phosphate binding"/>
    <property type="evidence" value="ECO:0007669"/>
    <property type="project" value="UniProtKB-ARBA"/>
</dbReference>
<feature type="modified residue" description="N6-(pyridoxal phosphate)lysine" evidence="5">
    <location>
        <position position="184"/>
    </location>
</feature>
<evidence type="ECO:0000313" key="8">
    <source>
        <dbReference type="Proteomes" id="UP000242444"/>
    </source>
</evidence>
<proteinExistence type="inferred from homology"/>
<dbReference type="PIRSF" id="PIRSF000390">
    <property type="entry name" value="PLP_StrS"/>
    <property type="match status" value="1"/>
</dbReference>
<reference evidence="7 8" key="1">
    <citation type="submission" date="2017-07" db="EMBL/GenBank/DDBJ databases">
        <title>Amycolatopsis antarcticus sp. nov., isolated from the surface of an Antarcticus brown macroalga.</title>
        <authorList>
            <person name="Wang J."/>
            <person name="Leiva S."/>
            <person name="Huang J."/>
            <person name="Huang Y."/>
        </authorList>
    </citation>
    <scope>NUCLEOTIDE SEQUENCE [LARGE SCALE GENOMIC DNA]</scope>
    <source>
        <strain evidence="7 8">AU-G6</strain>
    </source>
</reference>
<evidence type="ECO:0000256" key="1">
    <source>
        <dbReference type="ARBA" id="ARBA00022898"/>
    </source>
</evidence>
<dbReference type="OrthoDB" id="5342089at2"/>
<evidence type="ECO:0000256" key="2">
    <source>
        <dbReference type="ARBA" id="ARBA00023194"/>
    </source>
</evidence>
<gene>
    <name evidence="7" type="ORF">CFN78_13460</name>
</gene>
<evidence type="ECO:0000256" key="5">
    <source>
        <dbReference type="PIRSR" id="PIRSR000390-2"/>
    </source>
</evidence>
<dbReference type="Proteomes" id="UP000242444">
    <property type="component" value="Unassembled WGS sequence"/>
</dbReference>
<accession>A0A263D355</accession>
<keyword evidence="8" id="KW-1185">Reference proteome</keyword>
<dbReference type="GO" id="GO:0008483">
    <property type="term" value="F:transaminase activity"/>
    <property type="evidence" value="ECO:0007669"/>
    <property type="project" value="TreeGrafter"/>
</dbReference>
<evidence type="ECO:0000256" key="4">
    <source>
        <dbReference type="PIRSR" id="PIRSR000390-1"/>
    </source>
</evidence>
<sequence length="365" mass="39207">MNVPFLDLHAGYAELRGEIDAAVARVLDSGRYLLGPENAAFEAEFAEYSEAGHCVTVGSGCDALELALRALGIGEGDEVIVPSHTFIATWLAVSETGAVPVPVEPDERTATLDPARIEAAITPRTEAIIPVHLYGHPADLAAVEDVAGRHGLAVLADAAQAHGARHRGRRIGGGLAAFSFYPGKNLGAFGDGGAVTTDDASVAERLRLLRNYGSKVKYQHEVQATNSRLDEIQAATLRVKLRHLDRWNARRAEIAKRYADELAGLPDLALPVVEPWAEPVWHLFTVRSPRRDEIRESLAAQGIETLIHYPVPPHLSGAYRTHPAAGRGFPVAERLAAEVFSLPIGPHLGEEQVDAVVTAVRAACR</sequence>
<evidence type="ECO:0000256" key="6">
    <source>
        <dbReference type="RuleBase" id="RU004508"/>
    </source>
</evidence>
<keyword evidence="1 5" id="KW-0663">Pyridoxal phosphate</keyword>
<feature type="active site" description="Proton acceptor" evidence="4">
    <location>
        <position position="184"/>
    </location>
</feature>
<dbReference type="Gene3D" id="3.40.640.10">
    <property type="entry name" value="Type I PLP-dependent aspartate aminotransferase-like (Major domain)"/>
    <property type="match status" value="1"/>
</dbReference>
<dbReference type="InterPro" id="IPR000653">
    <property type="entry name" value="DegT/StrS_aminotransferase"/>
</dbReference>
<evidence type="ECO:0000256" key="3">
    <source>
        <dbReference type="ARBA" id="ARBA00037999"/>
    </source>
</evidence>
<dbReference type="GO" id="GO:0017000">
    <property type="term" value="P:antibiotic biosynthetic process"/>
    <property type="evidence" value="ECO:0007669"/>
    <property type="project" value="UniProtKB-KW"/>
</dbReference>
<organism evidence="7 8">
    <name type="scientific">Amycolatopsis antarctica</name>
    <dbReference type="NCBI Taxonomy" id="1854586"/>
    <lineage>
        <taxon>Bacteria</taxon>
        <taxon>Bacillati</taxon>
        <taxon>Actinomycetota</taxon>
        <taxon>Actinomycetes</taxon>
        <taxon>Pseudonocardiales</taxon>
        <taxon>Pseudonocardiaceae</taxon>
        <taxon>Amycolatopsis</taxon>
    </lineage>
</organism>
<dbReference type="InterPro" id="IPR015422">
    <property type="entry name" value="PyrdxlP-dep_Trfase_small"/>
</dbReference>
<dbReference type="Pfam" id="PF01041">
    <property type="entry name" value="DegT_DnrJ_EryC1"/>
    <property type="match status" value="1"/>
</dbReference>
<dbReference type="RefSeq" id="WP_094863116.1">
    <property type="nucleotide sequence ID" value="NZ_NKYE01000007.1"/>
</dbReference>
<name>A0A263D355_9PSEU</name>
<comment type="caution">
    <text evidence="7">The sequence shown here is derived from an EMBL/GenBank/DDBJ whole genome shotgun (WGS) entry which is preliminary data.</text>
</comment>
<protein>
    <submittedName>
        <fullName evidence="7">Erythromycin biosynthesis sensory transduction protein eryC1</fullName>
    </submittedName>
</protein>
<dbReference type="FunFam" id="3.40.640.10:FF:000089">
    <property type="entry name" value="Aminotransferase, DegT/DnrJ/EryC1/StrS family"/>
    <property type="match status" value="1"/>
</dbReference>
<keyword evidence="2" id="KW-0045">Antibiotic biosynthesis</keyword>
<dbReference type="InterPro" id="IPR015421">
    <property type="entry name" value="PyrdxlP-dep_Trfase_major"/>
</dbReference>
<dbReference type="PANTHER" id="PTHR30244">
    <property type="entry name" value="TRANSAMINASE"/>
    <property type="match status" value="1"/>
</dbReference>
<dbReference type="GO" id="GO:0000271">
    <property type="term" value="P:polysaccharide biosynthetic process"/>
    <property type="evidence" value="ECO:0007669"/>
    <property type="project" value="TreeGrafter"/>
</dbReference>
<dbReference type="SUPFAM" id="SSF53383">
    <property type="entry name" value="PLP-dependent transferases"/>
    <property type="match status" value="1"/>
</dbReference>
<comment type="similarity">
    <text evidence="3 6">Belongs to the DegT/DnrJ/EryC1 family.</text>
</comment>
<dbReference type="InterPro" id="IPR015424">
    <property type="entry name" value="PyrdxlP-dep_Trfase"/>
</dbReference>
<dbReference type="PANTHER" id="PTHR30244:SF36">
    <property type="entry name" value="3-OXO-GLUCOSE-6-PHOSPHATE:GLUTAMATE AMINOTRANSFERASE"/>
    <property type="match status" value="1"/>
</dbReference>
<evidence type="ECO:0000313" key="7">
    <source>
        <dbReference type="EMBL" id="OZM72639.1"/>
    </source>
</evidence>
<dbReference type="CDD" id="cd00616">
    <property type="entry name" value="AHBA_syn"/>
    <property type="match status" value="1"/>
</dbReference>
<dbReference type="Gene3D" id="3.90.1150.10">
    <property type="entry name" value="Aspartate Aminotransferase, domain 1"/>
    <property type="match status" value="1"/>
</dbReference>
<dbReference type="InParanoid" id="A0A263D355"/>
<dbReference type="EMBL" id="NKYE01000007">
    <property type="protein sequence ID" value="OZM72639.1"/>
    <property type="molecule type" value="Genomic_DNA"/>
</dbReference>